<sequence length="435" mass="47600">MCNMDNYKYLIIGNSAGAVGCIEGLRSIDKSGTVALVAEEDSHVYSRALIPYYLSGRITREQMYYRPFDFYDRARVSVIKGHRAVKIDSAERVVELDNGGRLGYGRLLIATGGKPVFPPIPGFDQQQNVFGFHSLPDLQGIEKELIYAHNAVVLGGGVIGLMAAEALHKNGMKVHVLELSERLLAPVVDETVSRLVEDALQKAGVALYLNNTIAQVNGDDWVESVTLKDGQIIPCDLLIVGVGVAPRAELAEGTDIAFNRGIVVNKKMQTSVPGIYACGDCASTYNFVTGAGQNLPLWPNAYLGGRIAGFNMAGIERAFVQGTTMNAMHFFDVNIVNAGINVTGSNQDDSLGVIQEYEQNSRNYRKFVLSESGQLKGFILVGQIARAGIFLNLMRRQIDVRAFQQDLFKKDFGYADLPDALRWELLQDDVILGVV</sequence>
<evidence type="ECO:0000256" key="1">
    <source>
        <dbReference type="ARBA" id="ARBA00001974"/>
    </source>
</evidence>
<accession>A0A9D2WQG4</accession>
<dbReference type="PRINTS" id="PR00411">
    <property type="entry name" value="PNDRDTASEI"/>
</dbReference>
<keyword evidence="2" id="KW-0285">Flavoprotein</keyword>
<keyword evidence="3" id="KW-0274">FAD</keyword>
<dbReference type="InterPro" id="IPR023753">
    <property type="entry name" value="FAD/NAD-binding_dom"/>
</dbReference>
<dbReference type="InterPro" id="IPR036188">
    <property type="entry name" value="FAD/NAD-bd_sf"/>
</dbReference>
<gene>
    <name evidence="5" type="primary">padH</name>
    <name evidence="5" type="ORF">SPSYN_01631</name>
</gene>
<comment type="cofactor">
    <cofactor evidence="1">
        <name>FAD</name>
        <dbReference type="ChEBI" id="CHEBI:57692"/>
    </cofactor>
</comment>
<evidence type="ECO:0000313" key="6">
    <source>
        <dbReference type="Proteomes" id="UP000798488"/>
    </source>
</evidence>
<keyword evidence="5" id="KW-0560">Oxidoreductase</keyword>
<evidence type="ECO:0000256" key="3">
    <source>
        <dbReference type="ARBA" id="ARBA00022827"/>
    </source>
</evidence>
<evidence type="ECO:0000259" key="4">
    <source>
        <dbReference type="Pfam" id="PF07992"/>
    </source>
</evidence>
<keyword evidence="6" id="KW-1185">Reference proteome</keyword>
<dbReference type="Proteomes" id="UP000798488">
    <property type="component" value="Unassembled WGS sequence"/>
</dbReference>
<feature type="domain" description="FAD/NAD(P)-binding" evidence="4">
    <location>
        <begin position="7"/>
        <end position="301"/>
    </location>
</feature>
<dbReference type="Gene3D" id="3.50.50.60">
    <property type="entry name" value="FAD/NAD(P)-binding domain"/>
    <property type="match status" value="2"/>
</dbReference>
<dbReference type="EC" id="1.2.1.58" evidence="5"/>
<evidence type="ECO:0000256" key="2">
    <source>
        <dbReference type="ARBA" id="ARBA00022630"/>
    </source>
</evidence>
<dbReference type="EMBL" id="LSRS01000003">
    <property type="protein sequence ID" value="KAF1085489.1"/>
    <property type="molecule type" value="Genomic_DNA"/>
</dbReference>
<dbReference type="PANTHER" id="PTHR43429:SF3">
    <property type="entry name" value="NITRITE REDUCTASE [NAD(P)H]"/>
    <property type="match status" value="1"/>
</dbReference>
<dbReference type="PANTHER" id="PTHR43429">
    <property type="entry name" value="PYRIDINE NUCLEOTIDE-DISULFIDE OXIDOREDUCTASE DOMAIN-CONTAINING"/>
    <property type="match status" value="1"/>
</dbReference>
<dbReference type="SUPFAM" id="SSF51905">
    <property type="entry name" value="FAD/NAD(P)-binding domain"/>
    <property type="match status" value="2"/>
</dbReference>
<comment type="caution">
    <text evidence="5">The sequence shown here is derived from an EMBL/GenBank/DDBJ whole genome shotgun (WGS) entry which is preliminary data.</text>
</comment>
<name>A0A9D2WQG4_9FIRM</name>
<protein>
    <submittedName>
        <fullName evidence="5">NADH-dependent phenylglyoxylate dehydrogenase subunit epsilon</fullName>
        <ecNumber evidence="5">1.2.1.58</ecNumber>
    </submittedName>
</protein>
<dbReference type="PRINTS" id="PR00368">
    <property type="entry name" value="FADPNR"/>
</dbReference>
<dbReference type="OrthoDB" id="9807946at2"/>
<dbReference type="RefSeq" id="WP_161821946.1">
    <property type="nucleotide sequence ID" value="NZ_LSRS01000003.1"/>
</dbReference>
<reference evidence="5" key="1">
    <citation type="submission" date="2016-02" db="EMBL/GenBank/DDBJ databases">
        <title>Draft Genome Sequence of Sporotomaculum syntrophicum Strain FB, a Syntrophic Benzoate Degrader.</title>
        <authorList>
            <person name="Nobu M.K."/>
            <person name="Narihiro T."/>
            <person name="Qiu Y.-L."/>
            <person name="Ohashi A."/>
            <person name="Liu W.-T."/>
            <person name="Yuji S."/>
        </authorList>
    </citation>
    <scope>NUCLEOTIDE SEQUENCE</scope>
    <source>
        <strain evidence="5">FB</strain>
    </source>
</reference>
<evidence type="ECO:0000313" key="5">
    <source>
        <dbReference type="EMBL" id="KAF1085489.1"/>
    </source>
</evidence>
<proteinExistence type="predicted"/>
<organism evidence="5 6">
    <name type="scientific">Sporotomaculum syntrophicum</name>
    <dbReference type="NCBI Taxonomy" id="182264"/>
    <lineage>
        <taxon>Bacteria</taxon>
        <taxon>Bacillati</taxon>
        <taxon>Bacillota</taxon>
        <taxon>Clostridia</taxon>
        <taxon>Eubacteriales</taxon>
        <taxon>Desulfallaceae</taxon>
        <taxon>Sporotomaculum</taxon>
    </lineage>
</organism>
<dbReference type="AlphaFoldDB" id="A0A9D2WQG4"/>
<dbReference type="InterPro" id="IPR050260">
    <property type="entry name" value="FAD-bd_OxRdtase"/>
</dbReference>
<dbReference type="GO" id="GO:0047110">
    <property type="term" value="F:phenylglyoxylate dehydrogenase (acylating) activity"/>
    <property type="evidence" value="ECO:0007669"/>
    <property type="project" value="UniProtKB-EC"/>
</dbReference>
<dbReference type="Pfam" id="PF07992">
    <property type="entry name" value="Pyr_redox_2"/>
    <property type="match status" value="1"/>
</dbReference>